<dbReference type="RefSeq" id="WP_157524605.1">
    <property type="nucleotide sequence ID" value="NZ_CP066775.1"/>
</dbReference>
<reference evidence="1 2" key="1">
    <citation type="submission" date="2020-12" db="EMBL/GenBank/DDBJ databases">
        <title>HMF7856_wgs.fasta genome submission.</title>
        <authorList>
            <person name="Kang H."/>
            <person name="Kim H."/>
            <person name="Joh K."/>
        </authorList>
    </citation>
    <scope>NUCLEOTIDE SEQUENCE [LARGE SCALE GENOMIC DNA]</scope>
    <source>
        <strain evidence="1 2">HMF7856</strain>
    </source>
</reference>
<accession>A0A6I4HZX3</accession>
<dbReference type="Proteomes" id="UP000429232">
    <property type="component" value="Chromosome"/>
</dbReference>
<name>A0A6I4HZX3_9SPHI</name>
<dbReference type="PANTHER" id="PTHR36974:SF1">
    <property type="entry name" value="DOXX FAMILY MEMBRANE PROTEIN"/>
    <property type="match status" value="1"/>
</dbReference>
<dbReference type="GO" id="GO:0030416">
    <property type="term" value="P:methylamine metabolic process"/>
    <property type="evidence" value="ECO:0007669"/>
    <property type="project" value="InterPro"/>
</dbReference>
<evidence type="ECO:0000313" key="1">
    <source>
        <dbReference type="EMBL" id="QQL49491.1"/>
    </source>
</evidence>
<dbReference type="KEGG" id="mgik:GO620_015155"/>
<dbReference type="EMBL" id="CP066775">
    <property type="protein sequence ID" value="QQL49491.1"/>
    <property type="molecule type" value="Genomic_DNA"/>
</dbReference>
<keyword evidence="2" id="KW-1185">Reference proteome</keyword>
<evidence type="ECO:0000313" key="2">
    <source>
        <dbReference type="Proteomes" id="UP000429232"/>
    </source>
</evidence>
<protein>
    <submittedName>
        <fullName evidence="1">DoxX family protein</fullName>
    </submittedName>
</protein>
<sequence length="137" mass="15645">MNRPKQVSLIITIVFYIGAGINHFVHPDGYISIIPHYIPYPVTMNYMSGACEIVFAILAIFKSTRPTAGWLIVLMLAAFIPVHVTMAVDSPLHLGKILVTPFWAWVRVLFQPVLMYWAWWSTRLTPTLPEEEGVYVR</sequence>
<dbReference type="GO" id="GO:0016020">
    <property type="term" value="C:membrane"/>
    <property type="evidence" value="ECO:0007669"/>
    <property type="project" value="UniProtKB-SubCell"/>
</dbReference>
<dbReference type="AlphaFoldDB" id="A0A6I4HZX3"/>
<dbReference type="PANTHER" id="PTHR36974">
    <property type="entry name" value="MEMBRANE PROTEIN-RELATED"/>
    <property type="match status" value="1"/>
</dbReference>
<gene>
    <name evidence="1" type="ORF">GO620_015155</name>
</gene>
<proteinExistence type="predicted"/>
<organism evidence="1 2">
    <name type="scientific">Mucilaginibacter ginkgonis</name>
    <dbReference type="NCBI Taxonomy" id="2682091"/>
    <lineage>
        <taxon>Bacteria</taxon>
        <taxon>Pseudomonadati</taxon>
        <taxon>Bacteroidota</taxon>
        <taxon>Sphingobacteriia</taxon>
        <taxon>Sphingobacteriales</taxon>
        <taxon>Sphingobacteriaceae</taxon>
        <taxon>Mucilaginibacter</taxon>
    </lineage>
</organism>